<feature type="domain" description="Protein kinase" evidence="2">
    <location>
        <begin position="470"/>
        <end position="674"/>
    </location>
</feature>
<keyword evidence="4" id="KW-1185">Reference proteome</keyword>
<dbReference type="GO" id="GO:0005524">
    <property type="term" value="F:ATP binding"/>
    <property type="evidence" value="ECO:0007669"/>
    <property type="project" value="InterPro"/>
</dbReference>
<dbReference type="InterPro" id="IPR011009">
    <property type="entry name" value="Kinase-like_dom_sf"/>
</dbReference>
<evidence type="ECO:0000259" key="2">
    <source>
        <dbReference type="PROSITE" id="PS50011"/>
    </source>
</evidence>
<comment type="caution">
    <text evidence="3">The sequence shown here is derived from an EMBL/GenBank/DDBJ whole genome shotgun (WGS) entry which is preliminary data.</text>
</comment>
<gene>
    <name evidence="3" type="ORF">N7515_000263</name>
</gene>
<feature type="compositionally biased region" description="Low complexity" evidence="1">
    <location>
        <begin position="388"/>
        <end position="411"/>
    </location>
</feature>
<dbReference type="GeneID" id="81400177"/>
<dbReference type="RefSeq" id="XP_056526173.1">
    <property type="nucleotide sequence ID" value="XM_056661007.1"/>
</dbReference>
<evidence type="ECO:0000313" key="3">
    <source>
        <dbReference type="EMBL" id="KAJ5145699.1"/>
    </source>
</evidence>
<evidence type="ECO:0000313" key="4">
    <source>
        <dbReference type="Proteomes" id="UP001149079"/>
    </source>
</evidence>
<dbReference type="EMBL" id="JAPQKL010000001">
    <property type="protein sequence ID" value="KAJ5145699.1"/>
    <property type="molecule type" value="Genomic_DNA"/>
</dbReference>
<reference evidence="3" key="2">
    <citation type="journal article" date="2023" name="IMA Fungus">
        <title>Comparative genomic study of the Penicillium genus elucidates a diverse pangenome and 15 lateral gene transfer events.</title>
        <authorList>
            <person name="Petersen C."/>
            <person name="Sorensen T."/>
            <person name="Nielsen M.R."/>
            <person name="Sondergaard T.E."/>
            <person name="Sorensen J.L."/>
            <person name="Fitzpatrick D.A."/>
            <person name="Frisvad J.C."/>
            <person name="Nielsen K.L."/>
        </authorList>
    </citation>
    <scope>NUCLEOTIDE SEQUENCE</scope>
    <source>
        <strain evidence="3">IBT 22155</strain>
    </source>
</reference>
<protein>
    <recommendedName>
        <fullName evidence="2">Protein kinase domain-containing protein</fullName>
    </recommendedName>
</protein>
<dbReference type="AlphaFoldDB" id="A0A9W9HFM2"/>
<reference evidence="3" key="1">
    <citation type="submission" date="2022-11" db="EMBL/GenBank/DDBJ databases">
        <authorList>
            <person name="Petersen C."/>
        </authorList>
    </citation>
    <scope>NUCLEOTIDE SEQUENCE</scope>
    <source>
        <strain evidence="3">IBT 22155</strain>
    </source>
</reference>
<dbReference type="SUPFAM" id="SSF56112">
    <property type="entry name" value="Protein kinase-like (PK-like)"/>
    <property type="match status" value="1"/>
</dbReference>
<name>A0A9W9HFM2_9EURO</name>
<feature type="region of interest" description="Disordered" evidence="1">
    <location>
        <begin position="319"/>
        <end position="411"/>
    </location>
</feature>
<feature type="region of interest" description="Disordered" evidence="1">
    <location>
        <begin position="97"/>
        <end position="130"/>
    </location>
</feature>
<feature type="compositionally biased region" description="Low complexity" evidence="1">
    <location>
        <begin position="348"/>
        <end position="360"/>
    </location>
</feature>
<dbReference type="OrthoDB" id="2156052at2759"/>
<dbReference type="Gene3D" id="1.10.510.10">
    <property type="entry name" value="Transferase(Phosphotransferase) domain 1"/>
    <property type="match status" value="1"/>
</dbReference>
<dbReference type="InterPro" id="IPR000719">
    <property type="entry name" value="Prot_kinase_dom"/>
</dbReference>
<evidence type="ECO:0000256" key="1">
    <source>
        <dbReference type="SAM" id="MobiDB-lite"/>
    </source>
</evidence>
<proteinExistence type="predicted"/>
<organism evidence="3 4">
    <name type="scientific">Penicillium bovifimosum</name>
    <dbReference type="NCBI Taxonomy" id="126998"/>
    <lineage>
        <taxon>Eukaryota</taxon>
        <taxon>Fungi</taxon>
        <taxon>Dikarya</taxon>
        <taxon>Ascomycota</taxon>
        <taxon>Pezizomycotina</taxon>
        <taxon>Eurotiomycetes</taxon>
        <taxon>Eurotiomycetidae</taxon>
        <taxon>Eurotiales</taxon>
        <taxon>Aspergillaceae</taxon>
        <taxon>Penicillium</taxon>
    </lineage>
</organism>
<dbReference type="PROSITE" id="PS50011">
    <property type="entry name" value="PROTEIN_KINASE_DOM"/>
    <property type="match status" value="1"/>
</dbReference>
<dbReference type="GO" id="GO:0004672">
    <property type="term" value="F:protein kinase activity"/>
    <property type="evidence" value="ECO:0007669"/>
    <property type="project" value="InterPro"/>
</dbReference>
<sequence length="674" mass="75085">MKSSLAEEKLFTPLLSLESEKTKFRHFRVGSESDLDFFIRNAVEFNVSNIVEELYKDPTLREAFELKGSIQFENHANRLSPEQEIEDGVRDLEISPRPTAQRCSRRLAGRAQSEPGVTAPPPPSTPAPATVIRPRADHFCVYNVSGERSETSRRVAAYIKEFRCPHKVTLGHIYGGLEDMDVDQVLKGKEKETSEDRLRRVMAGLLTQPFDYMIRAGTKRAVFSTGEADIYLRIDEDPSTLFYHLSVPKGDVGDTTGWDPSSDSPNRLHLTAVGQALAFTVQALKLHTEPQSWIERAANSLPKWKVVVEDILKTISKEDTPSSEYRPARLNFTPMSPIRLRPRPPPKAISSCQSSQTIASSDEDDSDSPDAPSRTSQASGNHQRNRGSRTTQTTSTSGGAAGTSSSSQQTGNRRRYCTVACLRGLISRGELDKTCPNAAEHGTTHHRINSVEFLDLLRRQLDETVNADCESLGIHGARGALLKVSLSSHGYTVPAKCTTAEFTKYLKHEALVYKKLRPLQGINVPLYLGSIDLTHPYSYEGICYLVHMMLLGPGGFPLRAVLTPENEASMSAKTKESLSAVHRLGVLHRDAELRNFLYNSETDNVIILDFERAEILKQRPALGLISPNRKRKHASNLRKSKEVLETAFIQEMNSALWGVRCPNSRFRVLTETCN</sequence>
<dbReference type="Proteomes" id="UP001149079">
    <property type="component" value="Unassembled WGS sequence"/>
</dbReference>
<accession>A0A9W9HFM2</accession>